<dbReference type="PANTHER" id="PTHR30529:SF7">
    <property type="entry name" value="CYTOCHROME B561 BACTERIAL_NI-HYDROGENASE DOMAIN-CONTAINING PROTEIN"/>
    <property type="match status" value="1"/>
</dbReference>
<evidence type="ECO:0000256" key="9">
    <source>
        <dbReference type="ARBA" id="ARBA00022989"/>
    </source>
</evidence>
<dbReference type="Pfam" id="PF01292">
    <property type="entry name" value="Ni_hydr_CYTB"/>
    <property type="match status" value="1"/>
</dbReference>
<dbReference type="InterPro" id="IPR011577">
    <property type="entry name" value="Cyt_b561_bac/Ni-Hgenase"/>
</dbReference>
<accession>A0A837GDM0</accession>
<keyword evidence="13" id="KW-0808">Transferase</keyword>
<comment type="caution">
    <text evidence="13">The sequence shown here is derived from an EMBL/GenBank/DDBJ whole genome shotgun (WGS) entry which is preliminary data.</text>
</comment>
<dbReference type="PANTHER" id="PTHR30529">
    <property type="entry name" value="CYTOCHROME B561"/>
    <property type="match status" value="1"/>
</dbReference>
<dbReference type="InterPro" id="IPR052168">
    <property type="entry name" value="Cytochrome_b561_oxidase"/>
</dbReference>
<evidence type="ECO:0000256" key="1">
    <source>
        <dbReference type="ARBA" id="ARBA00001970"/>
    </source>
</evidence>
<dbReference type="SUPFAM" id="SSF81342">
    <property type="entry name" value="Transmembrane di-heme cytochromes"/>
    <property type="match status" value="1"/>
</dbReference>
<evidence type="ECO:0000256" key="11">
    <source>
        <dbReference type="ARBA" id="ARBA00023136"/>
    </source>
</evidence>
<sequence>MDTREKLSSITITLHWVVGVLMLYMVMSGLFMEDIGIQWLFDSHTSFGVAILLVVIPRVIWRYSNGWPEHVGDYTQFEKISGKAVHWALLIATLLMPLSGMMMAIGGGHGLHFFSFDLLAATSDPANPGENLVIYPLLDDIGDTIHSFIGETLLPAAIILHIVGALKHHLIDKDRTLLRMLGR</sequence>
<evidence type="ECO:0000256" key="8">
    <source>
        <dbReference type="ARBA" id="ARBA00022982"/>
    </source>
</evidence>
<evidence type="ECO:0000256" key="12">
    <source>
        <dbReference type="ARBA" id="ARBA00037975"/>
    </source>
</evidence>
<keyword evidence="11" id="KW-0472">Membrane</keyword>
<evidence type="ECO:0000256" key="7">
    <source>
        <dbReference type="ARBA" id="ARBA00022723"/>
    </source>
</evidence>
<evidence type="ECO:0000313" key="13">
    <source>
        <dbReference type="EMBL" id="KJY77601.1"/>
    </source>
</evidence>
<keyword evidence="13" id="KW-0489">Methyltransferase</keyword>
<keyword evidence="7" id="KW-0479">Metal-binding</keyword>
<dbReference type="GO" id="GO:0022904">
    <property type="term" value="P:respiratory electron transport chain"/>
    <property type="evidence" value="ECO:0007669"/>
    <property type="project" value="InterPro"/>
</dbReference>
<dbReference type="AlphaFoldDB" id="A0A837GDM0"/>
<comment type="similarity">
    <text evidence="12">Belongs to the cytochrome b561 family.</text>
</comment>
<keyword evidence="5" id="KW-0349">Heme</keyword>
<gene>
    <name evidence="13" type="ORF">TW71_00785</name>
</gene>
<comment type="cofactor">
    <cofactor evidence="1">
        <name>heme b</name>
        <dbReference type="ChEBI" id="CHEBI:60344"/>
    </cofactor>
</comment>
<protein>
    <submittedName>
        <fullName evidence="13">RNA methyltransferase</fullName>
    </submittedName>
</protein>
<proteinExistence type="inferred from homology"/>
<dbReference type="InterPro" id="IPR016174">
    <property type="entry name" value="Di-haem_cyt_TM"/>
</dbReference>
<organism evidence="13">
    <name type="scientific">Vibrio coralliilyticus</name>
    <dbReference type="NCBI Taxonomy" id="190893"/>
    <lineage>
        <taxon>Bacteria</taxon>
        <taxon>Pseudomonadati</taxon>
        <taxon>Pseudomonadota</taxon>
        <taxon>Gammaproteobacteria</taxon>
        <taxon>Vibrionales</taxon>
        <taxon>Vibrionaceae</taxon>
        <taxon>Vibrio</taxon>
    </lineage>
</organism>
<evidence type="ECO:0000256" key="6">
    <source>
        <dbReference type="ARBA" id="ARBA00022692"/>
    </source>
</evidence>
<dbReference type="RefSeq" id="WP_045984647.1">
    <property type="nucleotide sequence ID" value="NZ_CP063051.1"/>
</dbReference>
<reference evidence="13" key="1">
    <citation type="journal article" date="2015" name="BMC Genomics">
        <title>Genome mining reveals unlocked bioactive potential of marine Gram-negative bacteria.</title>
        <authorList>
            <person name="Machado H."/>
            <person name="Sonnenschein E.C."/>
            <person name="Melchiorsen J."/>
            <person name="Gram L."/>
        </authorList>
    </citation>
    <scope>NUCLEOTIDE SEQUENCE</scope>
    <source>
        <strain evidence="13">S2052</strain>
    </source>
</reference>
<dbReference type="GO" id="GO:0008168">
    <property type="term" value="F:methyltransferase activity"/>
    <property type="evidence" value="ECO:0007669"/>
    <property type="project" value="UniProtKB-KW"/>
</dbReference>
<dbReference type="GO" id="GO:0032259">
    <property type="term" value="P:methylation"/>
    <property type="evidence" value="ECO:0007669"/>
    <property type="project" value="UniProtKB-KW"/>
</dbReference>
<name>A0A837GDM0_9VIBR</name>
<evidence type="ECO:0000256" key="2">
    <source>
        <dbReference type="ARBA" id="ARBA00004651"/>
    </source>
</evidence>
<keyword evidence="8" id="KW-0249">Electron transport</keyword>
<keyword evidence="4" id="KW-1003">Cell membrane</keyword>
<keyword evidence="10" id="KW-0408">Iron</keyword>
<evidence type="ECO:0000256" key="10">
    <source>
        <dbReference type="ARBA" id="ARBA00023004"/>
    </source>
</evidence>
<dbReference type="EMBL" id="JXXR01000001">
    <property type="protein sequence ID" value="KJY77601.1"/>
    <property type="molecule type" value="Genomic_DNA"/>
</dbReference>
<keyword evidence="9" id="KW-1133">Transmembrane helix</keyword>
<evidence type="ECO:0000256" key="4">
    <source>
        <dbReference type="ARBA" id="ARBA00022475"/>
    </source>
</evidence>
<dbReference type="GO" id="GO:0005886">
    <property type="term" value="C:plasma membrane"/>
    <property type="evidence" value="ECO:0007669"/>
    <property type="project" value="UniProtKB-SubCell"/>
</dbReference>
<comment type="subcellular location">
    <subcellularLocation>
        <location evidence="2">Cell membrane</location>
        <topology evidence="2">Multi-pass membrane protein</topology>
    </subcellularLocation>
</comment>
<evidence type="ECO:0000256" key="3">
    <source>
        <dbReference type="ARBA" id="ARBA00022448"/>
    </source>
</evidence>
<evidence type="ECO:0000256" key="5">
    <source>
        <dbReference type="ARBA" id="ARBA00022617"/>
    </source>
</evidence>
<dbReference type="GO" id="GO:0020037">
    <property type="term" value="F:heme binding"/>
    <property type="evidence" value="ECO:0007669"/>
    <property type="project" value="TreeGrafter"/>
</dbReference>
<keyword evidence="6" id="KW-0812">Transmembrane</keyword>
<dbReference type="GO" id="GO:0009055">
    <property type="term" value="F:electron transfer activity"/>
    <property type="evidence" value="ECO:0007669"/>
    <property type="project" value="InterPro"/>
</dbReference>
<keyword evidence="3" id="KW-0813">Transport</keyword>
<dbReference type="GO" id="GO:0046872">
    <property type="term" value="F:metal ion binding"/>
    <property type="evidence" value="ECO:0007669"/>
    <property type="project" value="UniProtKB-KW"/>
</dbReference>